<accession>A0ABX7X1R7</accession>
<keyword evidence="1" id="KW-0812">Transmembrane</keyword>
<dbReference type="RefSeq" id="WP_210225449.1">
    <property type="nucleotide sequence ID" value="NZ_CP072800.1"/>
</dbReference>
<dbReference type="EMBL" id="CP072800">
    <property type="protein sequence ID" value="QTR48558.1"/>
    <property type="molecule type" value="Genomic_DNA"/>
</dbReference>
<protein>
    <recommendedName>
        <fullName evidence="4">SMODS-associated and fused to various effectors domain-containing protein</fullName>
    </recommendedName>
</protein>
<evidence type="ECO:0008006" key="4">
    <source>
        <dbReference type="Google" id="ProtNLM"/>
    </source>
</evidence>
<proteinExistence type="predicted"/>
<gene>
    <name evidence="2" type="ORF">J8380_09570</name>
</gene>
<evidence type="ECO:0000256" key="1">
    <source>
        <dbReference type="SAM" id="Phobius"/>
    </source>
</evidence>
<reference evidence="2 3" key="1">
    <citation type="submission" date="2021-04" db="EMBL/GenBank/DDBJ databases">
        <title>Genomics, taxonomy and metabolism of representatives of sulfur bacteria of the genus Thiothrix: Thiothrix fructosivorans QT, Thiothrix unzii A1T and three new species, Thiothrix subterranea sp. nov., Thiothrix litoralis sp. nov. and 'Candidatus Thiothrix anitrata' sp. nov.</title>
        <authorList>
            <person name="Ravin N.V."/>
            <person name="Smolyakov D."/>
            <person name="Rudenko T.S."/>
            <person name="Mardanov A.V."/>
            <person name="Beletsky A.V."/>
            <person name="Markov N.D."/>
            <person name="Fomenkov A.I."/>
            <person name="Roberts R.J."/>
            <person name="Karnachuk O.V."/>
            <person name="Novikov A."/>
            <person name="Grabovich M.Y."/>
        </authorList>
    </citation>
    <scope>NUCLEOTIDE SEQUENCE [LARGE SCALE GENOMIC DNA]</scope>
    <source>
        <strain evidence="2 3">A52</strain>
    </source>
</reference>
<name>A0ABX7X1R7_9GAMM</name>
<evidence type="ECO:0000313" key="2">
    <source>
        <dbReference type="EMBL" id="QTR48558.1"/>
    </source>
</evidence>
<keyword evidence="1" id="KW-0472">Membrane</keyword>
<evidence type="ECO:0000313" key="3">
    <source>
        <dbReference type="Proteomes" id="UP000672027"/>
    </source>
</evidence>
<organism evidence="2 3">
    <name type="scientific">Candidatus Thiothrix anitrata</name>
    <dbReference type="NCBI Taxonomy" id="2823902"/>
    <lineage>
        <taxon>Bacteria</taxon>
        <taxon>Pseudomonadati</taxon>
        <taxon>Pseudomonadota</taxon>
        <taxon>Gammaproteobacteria</taxon>
        <taxon>Thiotrichales</taxon>
        <taxon>Thiotrichaceae</taxon>
        <taxon>Thiothrix</taxon>
    </lineage>
</organism>
<keyword evidence="1" id="KW-1133">Transmembrane helix</keyword>
<feature type="transmembrane region" description="Helical" evidence="1">
    <location>
        <begin position="15"/>
        <end position="35"/>
    </location>
</feature>
<sequence length="181" mass="20346">MQALLDFIHNTLDPLGILVGLILAVPVFSTWYQVVWGNQRRYRQYLRTIRATPGNRPAILIVDLLPERNIRAAVENYCGQSAALRDIARERMFYLQRDGLGIYQLDDFKAAIRRQVGEMYAQGVDRIHYFHAGPAMAAAMVGAELGNGCPVLLYHHEGQGYQSFGLLKLPPTPPQLEVTHG</sequence>
<dbReference type="Proteomes" id="UP000672027">
    <property type="component" value="Chromosome"/>
</dbReference>
<keyword evidence="3" id="KW-1185">Reference proteome</keyword>